<dbReference type="EMBL" id="FOAS01000015">
    <property type="protein sequence ID" value="SEL61893.1"/>
    <property type="molecule type" value="Genomic_DNA"/>
</dbReference>
<dbReference type="Proteomes" id="UP000185766">
    <property type="component" value="Unassembled WGS sequence"/>
</dbReference>
<dbReference type="Pfam" id="PF04304">
    <property type="entry name" value="DUF454"/>
    <property type="match status" value="1"/>
</dbReference>
<proteinExistence type="predicted"/>
<dbReference type="STRING" id="1429083.GCA_001885685_01193"/>
<evidence type="ECO:0000313" key="3">
    <source>
        <dbReference type="EMBL" id="SEL61893.1"/>
    </source>
</evidence>
<keyword evidence="2" id="KW-0812">Transmembrane</keyword>
<evidence type="ECO:0000313" key="4">
    <source>
        <dbReference type="Proteomes" id="UP000185766"/>
    </source>
</evidence>
<feature type="transmembrane region" description="Helical" evidence="2">
    <location>
        <begin position="12"/>
        <end position="37"/>
    </location>
</feature>
<comment type="subcellular location">
    <subcellularLocation>
        <location evidence="1">Cell inner membrane</location>
        <topology evidence="1">Multi-pass membrane protein</topology>
    </subcellularLocation>
</comment>
<dbReference type="PIRSF" id="PIRSF016789">
    <property type="entry name" value="DUF454"/>
    <property type="match status" value="1"/>
</dbReference>
<sequence>MTPHRPRELRQPWLRALLFGCGWVCVALGVLGIFLPGLPTTPFLLLAAACFVRSSERFYLWLVQHPHLGPWIRDYLDGSGIPRKAKVYTLIVLWSCIALSAYLVQRPALWIFMVLGGLCGSYYILKQPTRR</sequence>
<keyword evidence="1" id="KW-0997">Cell inner membrane</keyword>
<organism evidence="3 4">
    <name type="scientific">Atopomonas hussainii</name>
    <dbReference type="NCBI Taxonomy" id="1429083"/>
    <lineage>
        <taxon>Bacteria</taxon>
        <taxon>Pseudomonadati</taxon>
        <taxon>Pseudomonadota</taxon>
        <taxon>Gammaproteobacteria</taxon>
        <taxon>Pseudomonadales</taxon>
        <taxon>Pseudomonadaceae</taxon>
        <taxon>Atopomonas</taxon>
    </lineage>
</organism>
<dbReference type="GO" id="GO:0005886">
    <property type="term" value="C:plasma membrane"/>
    <property type="evidence" value="ECO:0007669"/>
    <property type="project" value="UniProtKB-SubCell"/>
</dbReference>
<dbReference type="RefSeq" id="WP_071870505.1">
    <property type="nucleotide sequence ID" value="NZ_FOAS01000015.1"/>
</dbReference>
<evidence type="ECO:0000256" key="2">
    <source>
        <dbReference type="SAM" id="Phobius"/>
    </source>
</evidence>
<keyword evidence="1" id="KW-1003">Cell membrane</keyword>
<dbReference type="InterPro" id="IPR007401">
    <property type="entry name" value="DUF454"/>
</dbReference>
<dbReference type="AlphaFoldDB" id="A0A1H7RNX9"/>
<dbReference type="OrthoDB" id="9816293at2"/>
<protein>
    <recommendedName>
        <fullName evidence="1">Inner membrane protein</fullName>
    </recommendedName>
</protein>
<reference evidence="3 4" key="1">
    <citation type="submission" date="2016-10" db="EMBL/GenBank/DDBJ databases">
        <authorList>
            <person name="de Groot N.N."/>
        </authorList>
    </citation>
    <scope>NUCLEOTIDE SEQUENCE [LARGE SCALE GENOMIC DNA]</scope>
    <source>
        <strain evidence="3 4">JCM 19513</strain>
    </source>
</reference>
<accession>A0A1H7RNX9</accession>
<keyword evidence="4" id="KW-1185">Reference proteome</keyword>
<dbReference type="PANTHER" id="PTHR35813:SF1">
    <property type="entry name" value="INNER MEMBRANE PROTEIN YBAN"/>
    <property type="match status" value="1"/>
</dbReference>
<evidence type="ECO:0000256" key="1">
    <source>
        <dbReference type="PIRNR" id="PIRNR016789"/>
    </source>
</evidence>
<keyword evidence="1 2" id="KW-0472">Membrane</keyword>
<dbReference type="PANTHER" id="PTHR35813">
    <property type="entry name" value="INNER MEMBRANE PROTEIN YBAN"/>
    <property type="match status" value="1"/>
</dbReference>
<keyword evidence="2" id="KW-1133">Transmembrane helix</keyword>
<feature type="transmembrane region" description="Helical" evidence="2">
    <location>
        <begin position="108"/>
        <end position="125"/>
    </location>
</feature>
<name>A0A1H7RNX9_9GAMM</name>
<gene>
    <name evidence="3" type="ORF">SAMN05216214_11565</name>
</gene>